<comment type="caution">
    <text evidence="1">The sequence shown here is derived from an EMBL/GenBank/DDBJ whole genome shotgun (WGS) entry which is preliminary data.</text>
</comment>
<sequence>MESEVLLHMCTAAEWECARAAGAVAPPSLAEVGFVHLSTPEQVALPANRLFRGRSDVLLLVIDPARVGVEIRWEPGVPGDPGSMRFPHAYGPVPTSAVTATLPYRPGDDGTFTAPSLPA</sequence>
<dbReference type="PANTHER" id="PTHR34129:SF1">
    <property type="entry name" value="DUF952 DOMAIN-CONTAINING PROTEIN"/>
    <property type="match status" value="1"/>
</dbReference>
<keyword evidence="2" id="KW-1185">Reference proteome</keyword>
<dbReference type="RefSeq" id="WP_246170479.1">
    <property type="nucleotide sequence ID" value="NZ_VIWU01000001.1"/>
</dbReference>
<dbReference type="Gene3D" id="3.20.170.20">
    <property type="entry name" value="Protein of unknown function DUF952"/>
    <property type="match status" value="1"/>
</dbReference>
<name>A0A561ST37_9PSEU</name>
<dbReference type="InterPro" id="IPR009297">
    <property type="entry name" value="DUF952"/>
</dbReference>
<dbReference type="PANTHER" id="PTHR34129">
    <property type="entry name" value="BLR1139 PROTEIN"/>
    <property type="match status" value="1"/>
</dbReference>
<gene>
    <name evidence="1" type="ORF">FHX44_113947</name>
</gene>
<dbReference type="EMBL" id="VIWU01000001">
    <property type="protein sequence ID" value="TWF78028.1"/>
    <property type="molecule type" value="Genomic_DNA"/>
</dbReference>
<evidence type="ECO:0000313" key="2">
    <source>
        <dbReference type="Proteomes" id="UP000321261"/>
    </source>
</evidence>
<evidence type="ECO:0000313" key="1">
    <source>
        <dbReference type="EMBL" id="TWF78028.1"/>
    </source>
</evidence>
<proteinExistence type="predicted"/>
<dbReference type="SUPFAM" id="SSF56399">
    <property type="entry name" value="ADP-ribosylation"/>
    <property type="match status" value="1"/>
</dbReference>
<reference evidence="1 2" key="1">
    <citation type="submission" date="2019-06" db="EMBL/GenBank/DDBJ databases">
        <title>Sequencing the genomes of 1000 actinobacteria strains.</title>
        <authorList>
            <person name="Klenk H.-P."/>
        </authorList>
    </citation>
    <scope>NUCLEOTIDE SEQUENCE [LARGE SCALE GENOMIC DNA]</scope>
    <source>
        <strain evidence="1 2">DSM 45671</strain>
    </source>
</reference>
<dbReference type="AlphaFoldDB" id="A0A561ST37"/>
<accession>A0A561ST37</accession>
<dbReference type="Proteomes" id="UP000321261">
    <property type="component" value="Unassembled WGS sequence"/>
</dbReference>
<dbReference type="Pfam" id="PF06108">
    <property type="entry name" value="DUF952"/>
    <property type="match status" value="1"/>
</dbReference>
<protein>
    <submittedName>
        <fullName evidence="1">Uncharacterized protein (DUF952 family)</fullName>
    </submittedName>
</protein>
<organism evidence="1 2">
    <name type="scientific">Pseudonocardia hierapolitana</name>
    <dbReference type="NCBI Taxonomy" id="1128676"/>
    <lineage>
        <taxon>Bacteria</taxon>
        <taxon>Bacillati</taxon>
        <taxon>Actinomycetota</taxon>
        <taxon>Actinomycetes</taxon>
        <taxon>Pseudonocardiales</taxon>
        <taxon>Pseudonocardiaceae</taxon>
        <taxon>Pseudonocardia</taxon>
    </lineage>
</organism>